<dbReference type="PANTHER" id="PTHR33392:SF6">
    <property type="entry name" value="POLYISOPRENYL-TEICHOIC ACID--PEPTIDOGLYCAN TEICHOIC ACID TRANSFERASE TAGU"/>
    <property type="match status" value="1"/>
</dbReference>
<name>A0A371P890_9ACTN</name>
<dbReference type="AlphaFoldDB" id="A0A371P890"/>
<gene>
    <name evidence="5" type="ORF">DX116_00540</name>
</gene>
<keyword evidence="3" id="KW-0472">Membrane</keyword>
<accession>A0A371P890</accession>
<feature type="compositionally biased region" description="Pro residues" evidence="2">
    <location>
        <begin position="39"/>
        <end position="49"/>
    </location>
</feature>
<dbReference type="PANTHER" id="PTHR33392">
    <property type="entry name" value="POLYISOPRENYL-TEICHOIC ACID--PEPTIDOGLYCAN TEICHOIC ACID TRANSFERASE TAGU"/>
    <property type="match status" value="1"/>
</dbReference>
<protein>
    <submittedName>
        <fullName evidence="5">LytR family transcriptional regulator</fullName>
    </submittedName>
</protein>
<dbReference type="Gene3D" id="3.40.630.190">
    <property type="entry name" value="LCP protein"/>
    <property type="match status" value="1"/>
</dbReference>
<dbReference type="InterPro" id="IPR050922">
    <property type="entry name" value="LytR/CpsA/Psr_CW_biosynth"/>
</dbReference>
<feature type="region of interest" description="Disordered" evidence="2">
    <location>
        <begin position="1"/>
        <end position="72"/>
    </location>
</feature>
<feature type="compositionally biased region" description="Low complexity" evidence="2">
    <location>
        <begin position="21"/>
        <end position="38"/>
    </location>
</feature>
<evidence type="ECO:0000256" key="1">
    <source>
        <dbReference type="ARBA" id="ARBA00006068"/>
    </source>
</evidence>
<evidence type="ECO:0000259" key="4">
    <source>
        <dbReference type="Pfam" id="PF03816"/>
    </source>
</evidence>
<dbReference type="OrthoDB" id="9782542at2"/>
<proteinExistence type="inferred from homology"/>
<reference evidence="5 6" key="1">
    <citation type="submission" date="2018-08" db="EMBL/GenBank/DDBJ databases">
        <title>Aeromicrobium sp. M2KJ-4, whole genome shotgun sequence.</title>
        <authorList>
            <person name="Tuo L."/>
        </authorList>
    </citation>
    <scope>NUCLEOTIDE SEQUENCE [LARGE SCALE GENOMIC DNA]</scope>
    <source>
        <strain evidence="5 6">M2KJ-4</strain>
    </source>
</reference>
<feature type="transmembrane region" description="Helical" evidence="3">
    <location>
        <begin position="75"/>
        <end position="95"/>
    </location>
</feature>
<dbReference type="Proteomes" id="UP000265581">
    <property type="component" value="Unassembled WGS sequence"/>
</dbReference>
<evidence type="ECO:0000256" key="3">
    <source>
        <dbReference type="SAM" id="Phobius"/>
    </source>
</evidence>
<keyword evidence="6" id="KW-1185">Reference proteome</keyword>
<dbReference type="RefSeq" id="WP_119702307.1">
    <property type="nucleotide sequence ID" value="NZ_JBHSOI010000001.1"/>
</dbReference>
<dbReference type="InterPro" id="IPR004474">
    <property type="entry name" value="LytR_CpsA_psr"/>
</dbReference>
<feature type="compositionally biased region" description="Basic and acidic residues" evidence="2">
    <location>
        <begin position="124"/>
        <end position="136"/>
    </location>
</feature>
<dbReference type="NCBIfam" id="TIGR00350">
    <property type="entry name" value="lytR_cpsA_psr"/>
    <property type="match status" value="1"/>
</dbReference>
<evidence type="ECO:0000313" key="5">
    <source>
        <dbReference type="EMBL" id="REK72173.1"/>
    </source>
</evidence>
<comment type="similarity">
    <text evidence="1">Belongs to the LytR/CpsA/Psr (LCP) family.</text>
</comment>
<sequence length="383" mass="40794">MSDQRPQGNYGWLYGEDETTRATPSTSASARPSERPSSQLPPPDLPPPGRRGGGPAPTSGDEPPRPKKRRTKRRVAGILVLAWIVFLVAVPVWAWGKIEKVDADPGGDRPAEQPGTTYLMVGSDSRRGLTKAEQKELSTGGDGGGRGRTDTIMLLHTGAGPDVLMSIPRDSLVQIPGYGRTKINAAYAYGGPKLLVKTIEDNTGIRVDDYVEVGFGGLVKVVDSLGGVEICPTKDIKDKDSGLDVKKGCQTADGRTALAYSRNRHSYATQDIQRVQSQREVLGSIAGEAKSPWTVLNPLRYAKVASGASGSLTIGEDVGPISLGRFALALSSSMGGKGLNCTVPLRDFAVTWDPQRAPKMFDLIAKDQSDQIGSLCTKDGLPK</sequence>
<feature type="compositionally biased region" description="Basic and acidic residues" evidence="2">
    <location>
        <begin position="100"/>
        <end position="111"/>
    </location>
</feature>
<dbReference type="Pfam" id="PF03816">
    <property type="entry name" value="LytR_cpsA_psr"/>
    <property type="match status" value="1"/>
</dbReference>
<dbReference type="EMBL" id="QUBR01000001">
    <property type="protein sequence ID" value="REK72173.1"/>
    <property type="molecule type" value="Genomic_DNA"/>
</dbReference>
<feature type="region of interest" description="Disordered" evidence="2">
    <location>
        <begin position="100"/>
        <end position="148"/>
    </location>
</feature>
<keyword evidence="3" id="KW-1133">Transmembrane helix</keyword>
<organism evidence="5 6">
    <name type="scientific">Aeromicrobium endophyticum</name>
    <dbReference type="NCBI Taxonomy" id="2292704"/>
    <lineage>
        <taxon>Bacteria</taxon>
        <taxon>Bacillati</taxon>
        <taxon>Actinomycetota</taxon>
        <taxon>Actinomycetes</taxon>
        <taxon>Propionibacteriales</taxon>
        <taxon>Nocardioidaceae</taxon>
        <taxon>Aeromicrobium</taxon>
    </lineage>
</organism>
<evidence type="ECO:0000256" key="2">
    <source>
        <dbReference type="SAM" id="MobiDB-lite"/>
    </source>
</evidence>
<keyword evidence="3" id="KW-0812">Transmembrane</keyword>
<comment type="caution">
    <text evidence="5">The sequence shown here is derived from an EMBL/GenBank/DDBJ whole genome shotgun (WGS) entry which is preliminary data.</text>
</comment>
<feature type="domain" description="Cell envelope-related transcriptional attenuator" evidence="4">
    <location>
        <begin position="148"/>
        <end position="290"/>
    </location>
</feature>
<evidence type="ECO:0000313" key="6">
    <source>
        <dbReference type="Proteomes" id="UP000265581"/>
    </source>
</evidence>